<feature type="domain" description="Transposase MuDR plant" evidence="1">
    <location>
        <begin position="53"/>
        <end position="119"/>
    </location>
</feature>
<protein>
    <submittedName>
        <fullName evidence="3">Uncharacterized protein LOC101497168</fullName>
    </submittedName>
</protein>
<dbReference type="OrthoDB" id="1746950at2759"/>
<dbReference type="PANTHER" id="PTHR31973">
    <property type="entry name" value="POLYPROTEIN, PUTATIVE-RELATED"/>
    <property type="match status" value="1"/>
</dbReference>
<dbReference type="PANTHER" id="PTHR31973:SF187">
    <property type="entry name" value="MUTATOR TRANSPOSASE MUDRA PROTEIN"/>
    <property type="match status" value="1"/>
</dbReference>
<evidence type="ECO:0000259" key="1">
    <source>
        <dbReference type="Pfam" id="PF03108"/>
    </source>
</evidence>
<evidence type="ECO:0000313" key="3">
    <source>
        <dbReference type="RefSeq" id="XP_004514423.1"/>
    </source>
</evidence>
<dbReference type="RefSeq" id="XP_004514423.1">
    <property type="nucleotide sequence ID" value="XM_004514366.3"/>
</dbReference>
<name>A0A1S2Z3I9_CICAR</name>
<dbReference type="AlphaFoldDB" id="A0A1S2Z3I9"/>
<dbReference type="PaxDb" id="3827-XP_004514423.1"/>
<keyword evidence="2" id="KW-1185">Reference proteome</keyword>
<dbReference type="InterPro" id="IPR004332">
    <property type="entry name" value="Transposase_MuDR"/>
</dbReference>
<organism evidence="2 3">
    <name type="scientific">Cicer arietinum</name>
    <name type="common">Chickpea</name>
    <name type="synonym">Garbanzo</name>
    <dbReference type="NCBI Taxonomy" id="3827"/>
    <lineage>
        <taxon>Eukaryota</taxon>
        <taxon>Viridiplantae</taxon>
        <taxon>Streptophyta</taxon>
        <taxon>Embryophyta</taxon>
        <taxon>Tracheophyta</taxon>
        <taxon>Spermatophyta</taxon>
        <taxon>Magnoliopsida</taxon>
        <taxon>eudicotyledons</taxon>
        <taxon>Gunneridae</taxon>
        <taxon>Pentapetalae</taxon>
        <taxon>rosids</taxon>
        <taxon>fabids</taxon>
        <taxon>Fabales</taxon>
        <taxon>Fabaceae</taxon>
        <taxon>Papilionoideae</taxon>
        <taxon>50 kb inversion clade</taxon>
        <taxon>NPAAA clade</taxon>
        <taxon>Hologalegina</taxon>
        <taxon>IRL clade</taxon>
        <taxon>Cicereae</taxon>
        <taxon>Cicer</taxon>
    </lineage>
</organism>
<dbReference type="Proteomes" id="UP000087171">
    <property type="component" value="Unplaced"/>
</dbReference>
<dbReference type="KEGG" id="cam:101497168"/>
<reference evidence="3" key="1">
    <citation type="submission" date="2025-08" db="UniProtKB">
        <authorList>
            <consortium name="RefSeq"/>
        </authorList>
    </citation>
    <scope>IDENTIFICATION</scope>
    <source>
        <tissue evidence="3">Etiolated seedlings</tissue>
    </source>
</reference>
<dbReference type="Pfam" id="PF03108">
    <property type="entry name" value="DBD_Tnp_Mut"/>
    <property type="match status" value="1"/>
</dbReference>
<gene>
    <name evidence="3" type="primary">LOC101497168</name>
</gene>
<accession>A0A1S2Z3I9</accession>
<dbReference type="GeneID" id="101497168"/>
<sequence>MQYPFEEEEAQITELIMDEDYIGEFDATLLEDENQTENPEFPKFNESTKFGHVNLELGMLFTNLQSFKTAVKDYNIHLGREIKWMKNDKTRVRSKCKQHQCCNWEIYCSWSEMHKCFQIKTFVSEHTCDRVLKNKQVDKNWIVEKLEEKIRMKPGFSRREAHEYFKEEFGVDIHDLRIFRALKSVRELVFGRSKKRRRDEGNEESANVVDNDKLARKFKRPVKVAKPQVDAAQDNGAQVPQPVQRVTKTKKAKLVARKPDLNKVRRSARIFGGTFKRDGPGCDEAAPIVISDNDDSDGYLTQEVNPKDGTCLGIVRKLP</sequence>
<proteinExistence type="predicted"/>
<evidence type="ECO:0000313" key="2">
    <source>
        <dbReference type="Proteomes" id="UP000087171"/>
    </source>
</evidence>